<gene>
    <name evidence="1" type="ORF">M431DRAFT_396743</name>
</gene>
<dbReference type="RefSeq" id="XP_024767181.1">
    <property type="nucleotide sequence ID" value="XM_024914836.1"/>
</dbReference>
<accession>A0A2T3ZRQ9</accession>
<organism evidence="1 2">
    <name type="scientific">Trichoderma harzianum CBS 226.95</name>
    <dbReference type="NCBI Taxonomy" id="983964"/>
    <lineage>
        <taxon>Eukaryota</taxon>
        <taxon>Fungi</taxon>
        <taxon>Dikarya</taxon>
        <taxon>Ascomycota</taxon>
        <taxon>Pezizomycotina</taxon>
        <taxon>Sordariomycetes</taxon>
        <taxon>Hypocreomycetidae</taxon>
        <taxon>Hypocreales</taxon>
        <taxon>Hypocreaceae</taxon>
        <taxon>Trichoderma</taxon>
    </lineage>
</organism>
<sequence>MVFPASPLFSFDIPREDVISAYSVWQRSQSRSSEQKAYYDLVEELTIAKGYTLDMIACNQERMCKFYEKHDIPHCLELCVQCSMVWETSWEGTERRVGCLLMQDIGSYPAL</sequence>
<keyword evidence="2" id="KW-1185">Reference proteome</keyword>
<evidence type="ECO:0000313" key="2">
    <source>
        <dbReference type="Proteomes" id="UP000241690"/>
    </source>
</evidence>
<name>A0A2T3ZRQ9_TRIHA</name>
<protein>
    <submittedName>
        <fullName evidence="1">Uncharacterized protein</fullName>
    </submittedName>
</protein>
<dbReference type="AlphaFoldDB" id="A0A2T3ZRQ9"/>
<evidence type="ECO:0000313" key="1">
    <source>
        <dbReference type="EMBL" id="PTB47504.1"/>
    </source>
</evidence>
<dbReference type="GeneID" id="36623402"/>
<dbReference type="EMBL" id="KZ679718">
    <property type="protein sequence ID" value="PTB47504.1"/>
    <property type="molecule type" value="Genomic_DNA"/>
</dbReference>
<dbReference type="Proteomes" id="UP000241690">
    <property type="component" value="Unassembled WGS sequence"/>
</dbReference>
<reference evidence="1 2" key="1">
    <citation type="submission" date="2016-07" db="EMBL/GenBank/DDBJ databases">
        <title>Multiple horizontal gene transfer events from other fungi enriched the ability of initially mycotrophic Trichoderma (Ascomycota) to feed on dead plant biomass.</title>
        <authorList>
            <consortium name="DOE Joint Genome Institute"/>
            <person name="Aerts A."/>
            <person name="Atanasova L."/>
            <person name="Chenthamara K."/>
            <person name="Zhang J."/>
            <person name="Grujic M."/>
            <person name="Henrissat B."/>
            <person name="Kuo A."/>
            <person name="Salamov A."/>
            <person name="Lipzen A."/>
            <person name="Labutti K."/>
            <person name="Barry K."/>
            <person name="Miao Y."/>
            <person name="Rahimi M.J."/>
            <person name="Shen Q."/>
            <person name="Grigoriev I.V."/>
            <person name="Kubicek C.P."/>
            <person name="Druzhinina I.S."/>
        </authorList>
    </citation>
    <scope>NUCLEOTIDE SEQUENCE [LARGE SCALE GENOMIC DNA]</scope>
    <source>
        <strain evidence="1 2">CBS 226.95</strain>
    </source>
</reference>
<proteinExistence type="predicted"/>